<feature type="chain" id="PRO_5037449606" description="UDP-glycosyltransferases domain-containing protein" evidence="5">
    <location>
        <begin position="21"/>
        <end position="1012"/>
    </location>
</feature>
<dbReference type="FunFam" id="3.40.50.2000:FF:000050">
    <property type="entry name" value="UDP-glucuronosyltransferase"/>
    <property type="match status" value="2"/>
</dbReference>
<keyword evidence="4" id="KW-1133">Transmembrane helix</keyword>
<comment type="caution">
    <text evidence="6">The sequence shown here is derived from an EMBL/GenBank/DDBJ whole genome shotgun (WGS) entry which is preliminary data.</text>
</comment>
<evidence type="ECO:0000313" key="6">
    <source>
        <dbReference type="EMBL" id="KAH9636323.1"/>
    </source>
</evidence>
<protein>
    <recommendedName>
        <fullName evidence="8">UDP-glycosyltransferases domain-containing protein</fullName>
    </recommendedName>
</protein>
<keyword evidence="4" id="KW-0812">Transmembrane</keyword>
<feature type="transmembrane region" description="Helical" evidence="4">
    <location>
        <begin position="973"/>
        <end position="996"/>
    </location>
</feature>
<dbReference type="PANTHER" id="PTHR48043">
    <property type="entry name" value="EG:EG0003.4 PROTEIN-RELATED"/>
    <property type="match status" value="1"/>
</dbReference>
<dbReference type="Gene3D" id="3.40.50.2000">
    <property type="entry name" value="Glycogen Phosphorylase B"/>
    <property type="match status" value="4"/>
</dbReference>
<keyword evidence="2" id="KW-0328">Glycosyltransferase</keyword>
<dbReference type="GO" id="GO:0008194">
    <property type="term" value="F:UDP-glycosyltransferase activity"/>
    <property type="evidence" value="ECO:0007669"/>
    <property type="project" value="InterPro"/>
</dbReference>
<gene>
    <name evidence="6" type="ORF">HF086_011264</name>
</gene>
<proteinExistence type="inferred from homology"/>
<sequence>MSVLWIIVSAYILVVNPIQAARILFYIPTPSISHQVVYRPLAQALASRGHDVTVITADPAFPKGETPTNLTEIDLHDISYGIWQEEVMKEARGNAGDTVAQITTIMRTLYVVFDKQLEDEQIQNLLKDKSKQFDLVLLEGVLPQLLAPAIQISTLGGLFGTYESVGAPTHPLLYPLSTRQKLIDLTLWDKLRELLIFYAIENSWFSLYDLGNNILKKHFGPDVPNISELTDKIDMLFLNVHPMFEGIRPVPPNVVYLHGLHQKPTKELPQDLKTYLDSSKHGVIYVSFGTNVDPALLPPEKIQILVRVFSQLLYDVLWKWSKDELPGRSQNIRIAKWFPQADLLKHSNVKLFITQGGLQSTDEAITAGVPLIGMPMIGDQYFNVERYVYHGFGIRLDMEALTEEKLKHAINATIEDDSYRRNMEHFRTLINDEPQTPLERAVWWTEYVLRHGSAKHLRSPSANISWRQYLELDLVLILLSVLLIAIVLSVLILRLVYRALRFYLIVVNSIQAARILIYIPTPSISHQVVYRPLVQELASRGHDVTFITTDPAFPKGKTPANLTEIDIHDISYGIWQEEFMKGERGGARDLVAQVKEIMGTMYKVFDRQLEDEKIKTLINDKSKQFDLLMLEAVSTPLLVLSHIYKAPVIQISSFGGLFGTYESVGAPTHPLLYPTNTRQKLSDLTVWDKLTEAFIHYASEKIWYSFYDVSNSIIKKHFGPEVPNVEELINNIDMIFLNIHPMFEGIRPVPPNVVYLHGLHQKPTKELPQDLKTYLDSSKHGVIYVSFGTNVDPALLPPEKIQILVRVFSQLPYDVLWKWSKDELPGRSPNIRISKWFPQADLLKHPNIKLFITQGGLQSTDEAITAGVPLIGMPMLGDQYFNVERYVYHGFGIRLDMEALTEDKLKHAINATIEDVSYRRNMERFRTLINDAPQTPLERAVWWTEYVLRHGSAKHLRAPSANISWRQYLELDLVLILLSVLLIAIVLSVLILRLVYRALRLYLVGDVKIKKN</sequence>
<dbReference type="PROSITE" id="PS00375">
    <property type="entry name" value="UDPGT"/>
    <property type="match status" value="2"/>
</dbReference>
<dbReference type="InterPro" id="IPR035595">
    <property type="entry name" value="UDP_glycos_trans_CS"/>
</dbReference>
<evidence type="ECO:0000256" key="1">
    <source>
        <dbReference type="ARBA" id="ARBA00009995"/>
    </source>
</evidence>
<evidence type="ECO:0000313" key="7">
    <source>
        <dbReference type="Proteomes" id="UP000814243"/>
    </source>
</evidence>
<evidence type="ECO:0008006" key="8">
    <source>
        <dbReference type="Google" id="ProtNLM"/>
    </source>
</evidence>
<keyword evidence="3" id="KW-0808">Transferase</keyword>
<dbReference type="EMBL" id="JACEFF010000507">
    <property type="protein sequence ID" value="KAH9636323.1"/>
    <property type="molecule type" value="Genomic_DNA"/>
</dbReference>
<name>A0A922MGR3_SPOEX</name>
<accession>A0A922MGR3</accession>
<dbReference type="PANTHER" id="PTHR48043:SF159">
    <property type="entry name" value="EG:EG0003.4 PROTEIN-RELATED"/>
    <property type="match status" value="1"/>
</dbReference>
<dbReference type="InterPro" id="IPR002213">
    <property type="entry name" value="UDP_glucos_trans"/>
</dbReference>
<feature type="signal peptide" evidence="5">
    <location>
        <begin position="1"/>
        <end position="20"/>
    </location>
</feature>
<dbReference type="Proteomes" id="UP000814243">
    <property type="component" value="Unassembled WGS sequence"/>
</dbReference>
<reference evidence="6" key="1">
    <citation type="journal article" date="2021" name="G3 (Bethesda)">
        <title>Genome and transcriptome analysis of the beet armyworm Spodoptera exigua reveals targets for pest control. .</title>
        <authorList>
            <person name="Simon S."/>
            <person name="Breeschoten T."/>
            <person name="Jansen H.J."/>
            <person name="Dirks R.P."/>
            <person name="Schranz M.E."/>
            <person name="Ros V.I.D."/>
        </authorList>
    </citation>
    <scope>NUCLEOTIDE SEQUENCE</scope>
    <source>
        <strain evidence="6">TB_SE_WUR_2020</strain>
    </source>
</reference>
<keyword evidence="5" id="KW-0732">Signal</keyword>
<organism evidence="6 7">
    <name type="scientific">Spodoptera exigua</name>
    <name type="common">Beet armyworm</name>
    <name type="synonym">Noctua fulgens</name>
    <dbReference type="NCBI Taxonomy" id="7107"/>
    <lineage>
        <taxon>Eukaryota</taxon>
        <taxon>Metazoa</taxon>
        <taxon>Ecdysozoa</taxon>
        <taxon>Arthropoda</taxon>
        <taxon>Hexapoda</taxon>
        <taxon>Insecta</taxon>
        <taxon>Pterygota</taxon>
        <taxon>Neoptera</taxon>
        <taxon>Endopterygota</taxon>
        <taxon>Lepidoptera</taxon>
        <taxon>Glossata</taxon>
        <taxon>Ditrysia</taxon>
        <taxon>Noctuoidea</taxon>
        <taxon>Noctuidae</taxon>
        <taxon>Amphipyrinae</taxon>
        <taxon>Spodoptera</taxon>
    </lineage>
</organism>
<dbReference type="SUPFAM" id="SSF53756">
    <property type="entry name" value="UDP-Glycosyltransferase/glycogen phosphorylase"/>
    <property type="match status" value="2"/>
</dbReference>
<dbReference type="AlphaFoldDB" id="A0A922MGR3"/>
<feature type="transmembrane region" description="Helical" evidence="4">
    <location>
        <begin position="474"/>
        <end position="493"/>
    </location>
</feature>
<dbReference type="InterPro" id="IPR050271">
    <property type="entry name" value="UDP-glycosyltransferase"/>
</dbReference>
<dbReference type="Pfam" id="PF00201">
    <property type="entry name" value="UDPGT"/>
    <property type="match status" value="2"/>
</dbReference>
<evidence type="ECO:0000256" key="5">
    <source>
        <dbReference type="SAM" id="SignalP"/>
    </source>
</evidence>
<comment type="similarity">
    <text evidence="1">Belongs to the UDP-glycosyltransferase family.</text>
</comment>
<dbReference type="CDD" id="cd03784">
    <property type="entry name" value="GT1_Gtf-like"/>
    <property type="match status" value="2"/>
</dbReference>
<keyword evidence="4" id="KW-0472">Membrane</keyword>
<evidence type="ECO:0000256" key="3">
    <source>
        <dbReference type="ARBA" id="ARBA00022679"/>
    </source>
</evidence>
<evidence type="ECO:0000256" key="4">
    <source>
        <dbReference type="SAM" id="Phobius"/>
    </source>
</evidence>
<evidence type="ECO:0000256" key="2">
    <source>
        <dbReference type="ARBA" id="ARBA00022676"/>
    </source>
</evidence>